<proteinExistence type="predicted"/>
<dbReference type="Proteomes" id="UP000095672">
    <property type="component" value="Chromosome"/>
</dbReference>
<evidence type="ECO:0000313" key="2">
    <source>
        <dbReference type="Proteomes" id="UP000095672"/>
    </source>
</evidence>
<dbReference type="GO" id="GO:0016853">
    <property type="term" value="F:isomerase activity"/>
    <property type="evidence" value="ECO:0007669"/>
    <property type="project" value="InterPro"/>
</dbReference>
<dbReference type="OrthoDB" id="9808779at2"/>
<dbReference type="InterPro" id="IPR014718">
    <property type="entry name" value="GH-type_carb-bd"/>
</dbReference>
<keyword evidence="2" id="KW-1185">Reference proteome</keyword>
<dbReference type="KEGG" id="micc:AUP74_01036"/>
<dbReference type="STRING" id="1769779.AUP74_01036"/>
<dbReference type="GO" id="GO:0005975">
    <property type="term" value="P:carbohydrate metabolic process"/>
    <property type="evidence" value="ECO:0007669"/>
    <property type="project" value="InterPro"/>
</dbReference>
<dbReference type="SUPFAM" id="SSF74650">
    <property type="entry name" value="Galactose mutarotase-like"/>
    <property type="match status" value="1"/>
</dbReference>
<dbReference type="PATRIC" id="fig|1769779.3.peg.1058"/>
<dbReference type="RefSeq" id="WP_069946630.1">
    <property type="nucleotide sequence ID" value="NZ_CP014143.1"/>
</dbReference>
<dbReference type="InterPro" id="IPR011013">
    <property type="entry name" value="Gal_mutarotase_sf_dom"/>
</dbReference>
<gene>
    <name evidence="1" type="ORF">AUP74_01036</name>
</gene>
<name>A0A1C9W5S9_9GAMM</name>
<dbReference type="Pfam" id="PF01263">
    <property type="entry name" value="Aldose_epim"/>
    <property type="match status" value="1"/>
</dbReference>
<dbReference type="EMBL" id="CP014143">
    <property type="protein sequence ID" value="AOS96501.1"/>
    <property type="molecule type" value="Genomic_DNA"/>
</dbReference>
<protein>
    <submittedName>
        <fullName evidence="1">Aldose 1-epimerase</fullName>
    </submittedName>
</protein>
<evidence type="ECO:0000313" key="1">
    <source>
        <dbReference type="EMBL" id="AOS96501.1"/>
    </source>
</evidence>
<dbReference type="CDD" id="cd09024">
    <property type="entry name" value="Aldose_epim_lacX"/>
    <property type="match status" value="1"/>
</dbReference>
<dbReference type="InterPro" id="IPR008183">
    <property type="entry name" value="Aldose_1/G6P_1-epimerase"/>
</dbReference>
<organism evidence="1 2">
    <name type="scientific">Microbulbifer aggregans</name>
    <dbReference type="NCBI Taxonomy" id="1769779"/>
    <lineage>
        <taxon>Bacteria</taxon>
        <taxon>Pseudomonadati</taxon>
        <taxon>Pseudomonadota</taxon>
        <taxon>Gammaproteobacteria</taxon>
        <taxon>Cellvibrionales</taxon>
        <taxon>Microbulbiferaceae</taxon>
        <taxon>Microbulbifer</taxon>
    </lineage>
</organism>
<dbReference type="InterPro" id="IPR037481">
    <property type="entry name" value="LacX"/>
</dbReference>
<dbReference type="GO" id="GO:0030246">
    <property type="term" value="F:carbohydrate binding"/>
    <property type="evidence" value="ECO:0007669"/>
    <property type="project" value="InterPro"/>
</dbReference>
<dbReference type="AlphaFoldDB" id="A0A1C9W5S9"/>
<accession>A0A1C9W5S9</accession>
<sequence>MASLILKNDRLTVAVREKGAELFSLVDHVRQRELMWRGDPDVWAGTAPILFPVVGRLKGGGYHHDGHWYAMRKHGFAKTRDFSLVSADEHSLTLVLQADELTRAQYPFEFLLQVTFRLEESGLSVRYGVENRGEGGMPFSLGSHPAFALPGETMEASDSYLEFECEEQGGCYCLEGDLLSENAGPSPIVGRRLSLGRETFARDALILKDIRSRKVGLFARGERLLEFDTGGAAHLGVWAKPNAPYVCIEPWLSTDDSPSAPADLADKPGFITLQPDEVFETGYRIHCA</sequence>
<reference evidence="2" key="1">
    <citation type="submission" date="2016-01" db="EMBL/GenBank/DDBJ databases">
        <title>Complete genome sequence of Microbulbifer sp. CCB-MM1, a halophile isolated from Matang Mangrove Forest, Perak.</title>
        <authorList>
            <person name="Moh T.H."/>
            <person name="Dinesh B."/>
            <person name="Lau N.-S."/>
            <person name="Go F."/>
            <person name="Alexander Chong S.-C."/>
        </authorList>
    </citation>
    <scope>NUCLEOTIDE SEQUENCE [LARGE SCALE GENOMIC DNA]</scope>
    <source>
        <strain evidence="2">CCB-MM1</strain>
    </source>
</reference>
<dbReference type="Gene3D" id="2.70.98.10">
    <property type="match status" value="1"/>
</dbReference>